<feature type="compositionally biased region" description="Gly residues" evidence="1">
    <location>
        <begin position="1"/>
        <end position="10"/>
    </location>
</feature>
<evidence type="ECO:0000313" key="2">
    <source>
        <dbReference type="EMBL" id="HJE86533.1"/>
    </source>
</evidence>
<comment type="caution">
    <text evidence="2">The sequence shown here is derived from an EMBL/GenBank/DDBJ whole genome shotgun (WGS) entry which is preliminary data.</text>
</comment>
<dbReference type="Proteomes" id="UP000721920">
    <property type="component" value="Unassembled WGS sequence"/>
</dbReference>
<dbReference type="EMBL" id="DYXN01000042">
    <property type="protein sequence ID" value="HJE86533.1"/>
    <property type="molecule type" value="Genomic_DNA"/>
</dbReference>
<feature type="region of interest" description="Disordered" evidence="1">
    <location>
        <begin position="1"/>
        <end position="20"/>
    </location>
</feature>
<sequence length="54" mass="5844">MAQTDAGGGPEDNDGEDDFDDFFVDGKGLLGWVEDNRFDGRGQVLCEDAYPTEG</sequence>
<name>A0A921EZV0_9LACO</name>
<protein>
    <submittedName>
        <fullName evidence="2">Uncharacterized protein</fullName>
    </submittedName>
</protein>
<reference evidence="2" key="1">
    <citation type="journal article" date="2021" name="PeerJ">
        <title>Extensive microbial diversity within the chicken gut microbiome revealed by metagenomics and culture.</title>
        <authorList>
            <person name="Gilroy R."/>
            <person name="Ravi A."/>
            <person name="Getino M."/>
            <person name="Pursley I."/>
            <person name="Horton D.L."/>
            <person name="Alikhan N.F."/>
            <person name="Baker D."/>
            <person name="Gharbi K."/>
            <person name="Hall N."/>
            <person name="Watson M."/>
            <person name="Adriaenssens E.M."/>
            <person name="Foster-Nyarko E."/>
            <person name="Jarju S."/>
            <person name="Secka A."/>
            <person name="Antonio M."/>
            <person name="Oren A."/>
            <person name="Chaudhuri R.R."/>
            <person name="La Ragione R."/>
            <person name="Hildebrand F."/>
            <person name="Pallen M.J."/>
        </authorList>
    </citation>
    <scope>NUCLEOTIDE SEQUENCE</scope>
    <source>
        <strain evidence="2">CHK173-2145</strain>
    </source>
</reference>
<gene>
    <name evidence="2" type="ORF">K8U88_03000</name>
</gene>
<dbReference type="AlphaFoldDB" id="A0A921EZV0"/>
<evidence type="ECO:0000313" key="3">
    <source>
        <dbReference type="Proteomes" id="UP000721920"/>
    </source>
</evidence>
<feature type="compositionally biased region" description="Acidic residues" evidence="1">
    <location>
        <begin position="11"/>
        <end position="20"/>
    </location>
</feature>
<accession>A0A921EZV0</accession>
<proteinExistence type="predicted"/>
<reference evidence="2" key="2">
    <citation type="submission" date="2021-09" db="EMBL/GenBank/DDBJ databases">
        <authorList>
            <person name="Gilroy R."/>
        </authorList>
    </citation>
    <scope>NUCLEOTIDE SEQUENCE</scope>
    <source>
        <strain evidence="2">CHK173-2145</strain>
    </source>
</reference>
<organism evidence="2 3">
    <name type="scientific">Levilactobacillus hammesii</name>
    <dbReference type="NCBI Taxonomy" id="267633"/>
    <lineage>
        <taxon>Bacteria</taxon>
        <taxon>Bacillati</taxon>
        <taxon>Bacillota</taxon>
        <taxon>Bacilli</taxon>
        <taxon>Lactobacillales</taxon>
        <taxon>Lactobacillaceae</taxon>
        <taxon>Levilactobacillus</taxon>
    </lineage>
</organism>
<evidence type="ECO:0000256" key="1">
    <source>
        <dbReference type="SAM" id="MobiDB-lite"/>
    </source>
</evidence>